<dbReference type="Pfam" id="PF10510">
    <property type="entry name" value="PIG-S"/>
    <property type="match status" value="2"/>
</dbReference>
<keyword evidence="9" id="KW-0325">Glycoprotein</keyword>
<keyword evidence="7 10" id="KW-1133">Transmembrane helix</keyword>
<reference evidence="11 12" key="1">
    <citation type="journal article" date="2016" name="Mol. Biol. Evol.">
        <title>Comparative Genomics of Early-Diverging Mushroom-Forming Fungi Provides Insights into the Origins of Lignocellulose Decay Capabilities.</title>
        <authorList>
            <person name="Nagy L.G."/>
            <person name="Riley R."/>
            <person name="Tritt A."/>
            <person name="Adam C."/>
            <person name="Daum C."/>
            <person name="Floudas D."/>
            <person name="Sun H."/>
            <person name="Yadav J.S."/>
            <person name="Pangilinan J."/>
            <person name="Larsson K.H."/>
            <person name="Matsuura K."/>
            <person name="Barry K."/>
            <person name="Labutti K."/>
            <person name="Kuo R."/>
            <person name="Ohm R.A."/>
            <person name="Bhattacharya S.S."/>
            <person name="Shirouzu T."/>
            <person name="Yoshinaga Y."/>
            <person name="Martin F.M."/>
            <person name="Grigoriev I.V."/>
            <person name="Hibbett D.S."/>
        </authorList>
    </citation>
    <scope>NUCLEOTIDE SEQUENCE [LARGE SCALE GENOMIC DNA]</scope>
    <source>
        <strain evidence="11 12">CBS 109695</strain>
    </source>
</reference>
<keyword evidence="12" id="KW-1185">Reference proteome</keyword>
<dbReference type="OrthoDB" id="28748at2759"/>
<evidence type="ECO:0000256" key="9">
    <source>
        <dbReference type="ARBA" id="ARBA00023180"/>
    </source>
</evidence>
<dbReference type="AlphaFoldDB" id="A0A166NG48"/>
<dbReference type="UniPathway" id="UPA00196"/>
<evidence type="ECO:0000256" key="2">
    <source>
        <dbReference type="ARBA" id="ARBA00004687"/>
    </source>
</evidence>
<evidence type="ECO:0000313" key="12">
    <source>
        <dbReference type="Proteomes" id="UP000076532"/>
    </source>
</evidence>
<dbReference type="PANTHER" id="PTHR21072">
    <property type="entry name" value="GPI TRANSAMIDASE COMPONENT PIG-S"/>
    <property type="match status" value="1"/>
</dbReference>
<keyword evidence="4" id="KW-0337">GPI-anchor biosynthesis</keyword>
<feature type="transmembrane region" description="Helical" evidence="10">
    <location>
        <begin position="20"/>
        <end position="36"/>
    </location>
</feature>
<evidence type="ECO:0000256" key="6">
    <source>
        <dbReference type="ARBA" id="ARBA00022824"/>
    </source>
</evidence>
<organism evidence="11 12">
    <name type="scientific">Athelia psychrophila</name>
    <dbReference type="NCBI Taxonomy" id="1759441"/>
    <lineage>
        <taxon>Eukaryota</taxon>
        <taxon>Fungi</taxon>
        <taxon>Dikarya</taxon>
        <taxon>Basidiomycota</taxon>
        <taxon>Agaricomycotina</taxon>
        <taxon>Agaricomycetes</taxon>
        <taxon>Agaricomycetidae</taxon>
        <taxon>Atheliales</taxon>
        <taxon>Atheliaceae</taxon>
        <taxon>Athelia</taxon>
    </lineage>
</organism>
<evidence type="ECO:0000256" key="8">
    <source>
        <dbReference type="ARBA" id="ARBA00023136"/>
    </source>
</evidence>
<dbReference type="GO" id="GO:0042765">
    <property type="term" value="C:GPI-anchor transamidase complex"/>
    <property type="evidence" value="ECO:0007669"/>
    <property type="project" value="InterPro"/>
</dbReference>
<evidence type="ECO:0000256" key="4">
    <source>
        <dbReference type="ARBA" id="ARBA00022502"/>
    </source>
</evidence>
<dbReference type="GO" id="GO:0006506">
    <property type="term" value="P:GPI anchor biosynthetic process"/>
    <property type="evidence" value="ECO:0007669"/>
    <property type="project" value="UniProtKB-UniPathway"/>
</dbReference>
<dbReference type="Proteomes" id="UP000076532">
    <property type="component" value="Unassembled WGS sequence"/>
</dbReference>
<gene>
    <name evidence="11" type="ORF">FIBSPDRAFT_821264</name>
</gene>
<evidence type="ECO:0008006" key="13">
    <source>
        <dbReference type="Google" id="ProtNLM"/>
    </source>
</evidence>
<comment type="similarity">
    <text evidence="3">Belongs to the PIGS family.</text>
</comment>
<dbReference type="EMBL" id="KV417523">
    <property type="protein sequence ID" value="KZP24970.1"/>
    <property type="molecule type" value="Genomic_DNA"/>
</dbReference>
<comment type="pathway">
    <text evidence="2">Glycolipid biosynthesis; glycosylphosphatidylinositol-anchor biosynthesis.</text>
</comment>
<keyword evidence="6" id="KW-0256">Endoplasmic reticulum</keyword>
<evidence type="ECO:0000256" key="5">
    <source>
        <dbReference type="ARBA" id="ARBA00022692"/>
    </source>
</evidence>
<evidence type="ECO:0000256" key="7">
    <source>
        <dbReference type="ARBA" id="ARBA00022989"/>
    </source>
</evidence>
<proteinExistence type="inferred from homology"/>
<evidence type="ECO:0000256" key="10">
    <source>
        <dbReference type="SAM" id="Phobius"/>
    </source>
</evidence>
<evidence type="ECO:0000256" key="3">
    <source>
        <dbReference type="ARBA" id="ARBA00005316"/>
    </source>
</evidence>
<dbReference type="GO" id="GO:0016255">
    <property type="term" value="P:attachment of GPI anchor to protein"/>
    <property type="evidence" value="ECO:0007669"/>
    <property type="project" value="InterPro"/>
</dbReference>
<dbReference type="PANTHER" id="PTHR21072:SF13">
    <property type="entry name" value="GPI TRANSAMIDASE COMPONENT PIG-S"/>
    <property type="match status" value="1"/>
</dbReference>
<dbReference type="InterPro" id="IPR019540">
    <property type="entry name" value="PtdIno-glycan_biosynth_class_S"/>
</dbReference>
<comment type="subcellular location">
    <subcellularLocation>
        <location evidence="1">Endoplasmic reticulum membrane</location>
        <topology evidence="1">Multi-pass membrane protein</topology>
    </subcellularLocation>
</comment>
<sequence>MPLKDPSSVSFQSSPTRRLVLASYWVLILLAVPLWWQTTSIERLALPTARPALPLRFPVDVHLSGVSLHEIDELQQELRIWDGVDVKLHSGEGKNEFGSYTVTIDPTTSPAIHGRRLSLPDATNLAPILKSLLGPPADEGRAVGYAPRVRLAFTLLNEDAAAGGGVLGWDVRQAIEQTLASTLTTLRTLHNFTIESQVQFHAPLAFVPSPLPSLSEDETAPAWGLTREDLTVFVNSAEWTLSSSATNDPVLNFVLFVPAAERRPLYILDADGFPTPSTAFLLPQWGGIVLLNPASSLPSHLTAPDLAPIMTAFRQQLLLLLGVPALPATTHNVLADTLTGWQTDALTRLRARQNAQNARATLGSIVSLVSQIGNMPVGRGVRADVRGALGALEGIATATAQNGVDILKKSTEALTLSARAFFAPGMLGLLYFPAEHTAAVYTPLFASVAVPLVAAVVREGRLWRAERRGTA</sequence>
<keyword evidence="5 10" id="KW-0812">Transmembrane</keyword>
<name>A0A166NG48_9AGAM</name>
<dbReference type="STRING" id="436010.A0A166NG48"/>
<evidence type="ECO:0000313" key="11">
    <source>
        <dbReference type="EMBL" id="KZP24970.1"/>
    </source>
</evidence>
<feature type="transmembrane region" description="Helical" evidence="10">
    <location>
        <begin position="438"/>
        <end position="457"/>
    </location>
</feature>
<accession>A0A166NG48</accession>
<protein>
    <recommendedName>
        <fullName evidence="13">GPI transamidase component PIG-S</fullName>
    </recommendedName>
</protein>
<evidence type="ECO:0000256" key="1">
    <source>
        <dbReference type="ARBA" id="ARBA00004477"/>
    </source>
</evidence>
<keyword evidence="8 10" id="KW-0472">Membrane</keyword>